<comment type="caution">
    <text evidence="10">The sequence shown here is derived from an EMBL/GenBank/DDBJ whole genome shotgun (WGS) entry which is preliminary data.</text>
</comment>
<evidence type="ECO:0000256" key="4">
    <source>
        <dbReference type="ARBA" id="ARBA00022989"/>
    </source>
</evidence>
<dbReference type="PIRSF" id="PIRSF006158">
    <property type="entry name" value="UCP006158_SH3"/>
    <property type="match status" value="1"/>
</dbReference>
<dbReference type="RefSeq" id="WP_416206836.1">
    <property type="nucleotide sequence ID" value="NZ_JBBKTX010000021.1"/>
</dbReference>
<dbReference type="PROSITE" id="PS51781">
    <property type="entry name" value="SH3B"/>
    <property type="match status" value="1"/>
</dbReference>
<keyword evidence="5 7" id="KW-0472">Membrane</keyword>
<evidence type="ECO:0000256" key="7">
    <source>
        <dbReference type="SAM" id="Phobius"/>
    </source>
</evidence>
<evidence type="ECO:0000256" key="5">
    <source>
        <dbReference type="ARBA" id="ARBA00023136"/>
    </source>
</evidence>
<reference evidence="10 11" key="1">
    <citation type="submission" date="2024-03" db="EMBL/GenBank/DDBJ databases">
        <title>High-quality draft genome sequence of Oceanobacter sp. wDCs-4.</title>
        <authorList>
            <person name="Dong C."/>
        </authorList>
    </citation>
    <scope>NUCLEOTIDE SEQUENCE [LARGE SCALE GENOMIC DNA]</scope>
    <source>
        <strain evidence="11">wDCs-4</strain>
    </source>
</reference>
<evidence type="ECO:0000256" key="3">
    <source>
        <dbReference type="ARBA" id="ARBA00022729"/>
    </source>
</evidence>
<dbReference type="InterPro" id="IPR016476">
    <property type="entry name" value="SH3_dom_pro"/>
</dbReference>
<evidence type="ECO:0000256" key="6">
    <source>
        <dbReference type="SAM" id="Coils"/>
    </source>
</evidence>
<feature type="signal peptide" evidence="8">
    <location>
        <begin position="1"/>
        <end position="22"/>
    </location>
</feature>
<dbReference type="NCBIfam" id="TIGR04211">
    <property type="entry name" value="SH3_and_anchor"/>
    <property type="match status" value="1"/>
</dbReference>
<feature type="chain" id="PRO_5046363369" evidence="8">
    <location>
        <begin position="23"/>
        <end position="239"/>
    </location>
</feature>
<keyword evidence="11" id="KW-1185">Reference proteome</keyword>
<keyword evidence="2 7" id="KW-0812">Transmembrane</keyword>
<evidence type="ECO:0000313" key="11">
    <source>
        <dbReference type="Proteomes" id="UP001620597"/>
    </source>
</evidence>
<dbReference type="InterPro" id="IPR003646">
    <property type="entry name" value="SH3-like_bac-type"/>
</dbReference>
<evidence type="ECO:0000256" key="2">
    <source>
        <dbReference type="ARBA" id="ARBA00022692"/>
    </source>
</evidence>
<proteinExistence type="predicted"/>
<organism evidence="10 11">
    <name type="scientific">Oceanobacter antarcticus</name>
    <dbReference type="NCBI Taxonomy" id="3133425"/>
    <lineage>
        <taxon>Bacteria</taxon>
        <taxon>Pseudomonadati</taxon>
        <taxon>Pseudomonadota</taxon>
        <taxon>Gammaproteobacteria</taxon>
        <taxon>Oceanospirillales</taxon>
        <taxon>Oceanospirillaceae</taxon>
        <taxon>Oceanobacter</taxon>
    </lineage>
</organism>
<comment type="subcellular location">
    <subcellularLocation>
        <location evidence="1">Membrane</location>
        <topology evidence="1">Single-pass membrane protein</topology>
    </subcellularLocation>
</comment>
<dbReference type="EMBL" id="JBBKTX010000021">
    <property type="protein sequence ID" value="MFK4753847.1"/>
    <property type="molecule type" value="Genomic_DNA"/>
</dbReference>
<feature type="coiled-coil region" evidence="6">
    <location>
        <begin position="109"/>
        <end position="202"/>
    </location>
</feature>
<evidence type="ECO:0000313" key="10">
    <source>
        <dbReference type="EMBL" id="MFK4753847.1"/>
    </source>
</evidence>
<feature type="domain" description="SH3b" evidence="9">
    <location>
        <begin position="37"/>
        <end position="103"/>
    </location>
</feature>
<gene>
    <name evidence="10" type="ORF">WG929_15645</name>
</gene>
<evidence type="ECO:0000259" key="9">
    <source>
        <dbReference type="PROSITE" id="PS51781"/>
    </source>
</evidence>
<dbReference type="SMART" id="SM00287">
    <property type="entry name" value="SH3b"/>
    <property type="match status" value="1"/>
</dbReference>
<dbReference type="Pfam" id="PF08239">
    <property type="entry name" value="SH3_3"/>
    <property type="match status" value="1"/>
</dbReference>
<protein>
    <submittedName>
        <fullName evidence="10">TIGR04211 family SH3 domain-containing protein</fullName>
    </submittedName>
</protein>
<keyword evidence="4 7" id="KW-1133">Transmembrane helix</keyword>
<sequence>MKLLTQLGLCLIIATGTTSALAEQTAEGDRYVAVSSGEKRYVTDTLWLQLRSGPTAQHRIIQALKSGEHLVLLGENADAGYSLVRTDKGNEGWVLTRYLDNEPTAREHLVLANRELEKARAELSTATERLQTLESEVKSLRSERSTLEQKTEKATQELSSIREVSSGALALDEKARKLSTRNQELEIQLEAMSAENAQLRDDRDLNRLIYGGGLVFLGILAGLILPALRGGRKHTSGWS</sequence>
<dbReference type="Proteomes" id="UP001620597">
    <property type="component" value="Unassembled WGS sequence"/>
</dbReference>
<accession>A0ABW8NLU6</accession>
<keyword evidence="6" id="KW-0175">Coiled coil</keyword>
<dbReference type="Gene3D" id="2.30.30.40">
    <property type="entry name" value="SH3 Domains"/>
    <property type="match status" value="1"/>
</dbReference>
<evidence type="ECO:0000256" key="1">
    <source>
        <dbReference type="ARBA" id="ARBA00004167"/>
    </source>
</evidence>
<name>A0ABW8NLU6_9GAMM</name>
<feature type="transmembrane region" description="Helical" evidence="7">
    <location>
        <begin position="208"/>
        <end position="228"/>
    </location>
</feature>
<keyword evidence="3 8" id="KW-0732">Signal</keyword>
<evidence type="ECO:0000256" key="8">
    <source>
        <dbReference type="SAM" id="SignalP"/>
    </source>
</evidence>